<accession>A0AA47P6N6</accession>
<dbReference type="AlphaFoldDB" id="A0AA47P6N6"/>
<comment type="caution">
    <text evidence="2">The sequence shown here is derived from an EMBL/GenBank/DDBJ whole genome shotgun (WGS) entry which is preliminary data.</text>
</comment>
<reference evidence="2" key="1">
    <citation type="journal article" date="2023" name="Front. Mar. Sci.">
        <title>A new Merluccius polli reference genome to investigate the effects of global change in West African waters.</title>
        <authorList>
            <person name="Mateo J.L."/>
            <person name="Blanco-Fernandez C."/>
            <person name="Garcia-Vazquez E."/>
            <person name="Machado-Schiaffino G."/>
        </authorList>
    </citation>
    <scope>NUCLEOTIDE SEQUENCE</scope>
    <source>
        <strain evidence="2">C29</strain>
        <tissue evidence="2">Fin</tissue>
    </source>
</reference>
<organism evidence="2 3">
    <name type="scientific">Merluccius polli</name>
    <name type="common">Benguela hake</name>
    <name type="synonym">Merluccius cadenati</name>
    <dbReference type="NCBI Taxonomy" id="89951"/>
    <lineage>
        <taxon>Eukaryota</taxon>
        <taxon>Metazoa</taxon>
        <taxon>Chordata</taxon>
        <taxon>Craniata</taxon>
        <taxon>Vertebrata</taxon>
        <taxon>Euteleostomi</taxon>
        <taxon>Actinopterygii</taxon>
        <taxon>Neopterygii</taxon>
        <taxon>Teleostei</taxon>
        <taxon>Neoteleostei</taxon>
        <taxon>Acanthomorphata</taxon>
        <taxon>Zeiogadaria</taxon>
        <taxon>Gadariae</taxon>
        <taxon>Gadiformes</taxon>
        <taxon>Gadoidei</taxon>
        <taxon>Merlucciidae</taxon>
        <taxon>Merluccius</taxon>
    </lineage>
</organism>
<protein>
    <submittedName>
        <fullName evidence="2">Uncharacterized protein</fullName>
    </submittedName>
</protein>
<proteinExistence type="predicted"/>
<evidence type="ECO:0000313" key="2">
    <source>
        <dbReference type="EMBL" id="KAK0148552.1"/>
    </source>
</evidence>
<name>A0AA47P6N6_MERPO</name>
<feature type="signal peptide" evidence="1">
    <location>
        <begin position="1"/>
        <end position="30"/>
    </location>
</feature>
<dbReference type="EMBL" id="JAOPHQ010002011">
    <property type="protein sequence ID" value="KAK0148552.1"/>
    <property type="molecule type" value="Genomic_DNA"/>
</dbReference>
<gene>
    <name evidence="2" type="ORF">N1851_011109</name>
</gene>
<keyword evidence="3" id="KW-1185">Reference proteome</keyword>
<evidence type="ECO:0000256" key="1">
    <source>
        <dbReference type="SAM" id="SignalP"/>
    </source>
</evidence>
<dbReference type="Proteomes" id="UP001174136">
    <property type="component" value="Unassembled WGS sequence"/>
</dbReference>
<sequence>MKCVFSGKDVTKALVVLLLRCLPLFGMCEAAEEGLGSIPTLGSIIAASLSFLTVYTFSSSALDSLSVDAEHVQMKALNIQSARELSIEDKMTAAAELDSTFGTPECRVQLRCCTTSPPTGCLNELH</sequence>
<keyword evidence="1" id="KW-0732">Signal</keyword>
<feature type="chain" id="PRO_5041332263" evidence="1">
    <location>
        <begin position="31"/>
        <end position="126"/>
    </location>
</feature>
<evidence type="ECO:0000313" key="3">
    <source>
        <dbReference type="Proteomes" id="UP001174136"/>
    </source>
</evidence>